<dbReference type="STRING" id="278938.A0A4Z1JLV3"/>
<dbReference type="InterPro" id="IPR043129">
    <property type="entry name" value="ATPase_NBD"/>
</dbReference>
<comment type="caution">
    <text evidence="3">The sequence shown here is derived from an EMBL/GenBank/DDBJ whole genome shotgun (WGS) entry which is preliminary data.</text>
</comment>
<keyword evidence="4" id="KW-1185">Reference proteome</keyword>
<dbReference type="OrthoDB" id="2963168at2759"/>
<dbReference type="Gene3D" id="3.30.420.40">
    <property type="match status" value="3"/>
</dbReference>
<dbReference type="Gene3D" id="3.90.640.10">
    <property type="entry name" value="Actin, Chain A, domain 4"/>
    <property type="match status" value="1"/>
</dbReference>
<dbReference type="PANTHER" id="PTHR14187:SF81">
    <property type="entry name" value="HSP70 FAMILY PROTEIN (AFU_ORTHOLOGUE AFUA_4G14040)"/>
    <property type="match status" value="1"/>
</dbReference>
<dbReference type="Pfam" id="PF00012">
    <property type="entry name" value="HSP70"/>
    <property type="match status" value="1"/>
</dbReference>
<dbReference type="CDD" id="cd10170">
    <property type="entry name" value="ASKHA_NBD_HSP70"/>
    <property type="match status" value="1"/>
</dbReference>
<evidence type="ECO:0000313" key="3">
    <source>
        <dbReference type="EMBL" id="TGO74645.1"/>
    </source>
</evidence>
<evidence type="ECO:0000313" key="4">
    <source>
        <dbReference type="Proteomes" id="UP000297229"/>
    </source>
</evidence>
<accession>A0A4Z1JLV3</accession>
<name>A0A4Z1JLV3_9HELO</name>
<organism evidence="3 4">
    <name type="scientific">Botrytis elliptica</name>
    <dbReference type="NCBI Taxonomy" id="278938"/>
    <lineage>
        <taxon>Eukaryota</taxon>
        <taxon>Fungi</taxon>
        <taxon>Dikarya</taxon>
        <taxon>Ascomycota</taxon>
        <taxon>Pezizomycotina</taxon>
        <taxon>Leotiomycetes</taxon>
        <taxon>Helotiales</taxon>
        <taxon>Sclerotiniaceae</taxon>
        <taxon>Botrytis</taxon>
    </lineage>
</organism>
<dbReference type="AlphaFoldDB" id="A0A4Z1JLV3"/>
<keyword evidence="1" id="KW-0547">Nucleotide-binding</keyword>
<dbReference type="EMBL" id="PQXM01000264">
    <property type="protein sequence ID" value="TGO74645.1"/>
    <property type="molecule type" value="Genomic_DNA"/>
</dbReference>
<evidence type="ECO:0000256" key="2">
    <source>
        <dbReference type="ARBA" id="ARBA00022840"/>
    </source>
</evidence>
<dbReference type="InterPro" id="IPR013126">
    <property type="entry name" value="Hsp_70_fam"/>
</dbReference>
<dbReference type="GO" id="GO:0140662">
    <property type="term" value="F:ATP-dependent protein folding chaperone"/>
    <property type="evidence" value="ECO:0007669"/>
    <property type="project" value="InterPro"/>
</dbReference>
<dbReference type="GO" id="GO:0005524">
    <property type="term" value="F:ATP binding"/>
    <property type="evidence" value="ECO:0007669"/>
    <property type="project" value="UniProtKB-KW"/>
</dbReference>
<gene>
    <name evidence="3" type="ORF">BELL_0265g00020</name>
</gene>
<dbReference type="PANTHER" id="PTHR14187">
    <property type="entry name" value="ALPHA KINASE/ELONGATION FACTOR 2 KINASE"/>
    <property type="match status" value="1"/>
</dbReference>
<protein>
    <submittedName>
        <fullName evidence="3">Uncharacterized protein</fullName>
    </submittedName>
</protein>
<reference evidence="3 4" key="1">
    <citation type="submission" date="2017-12" db="EMBL/GenBank/DDBJ databases">
        <title>Comparative genomics of Botrytis spp.</title>
        <authorList>
            <person name="Valero-Jimenez C.A."/>
            <person name="Tapia P."/>
            <person name="Veloso J."/>
            <person name="Silva-Moreno E."/>
            <person name="Staats M."/>
            <person name="Valdes J.H."/>
            <person name="Van Kan J.A.L."/>
        </authorList>
    </citation>
    <scope>NUCLEOTIDE SEQUENCE [LARGE SCALE GENOMIC DNA]</scope>
    <source>
        <strain evidence="3 4">Be9601</strain>
    </source>
</reference>
<proteinExistence type="predicted"/>
<dbReference type="Proteomes" id="UP000297229">
    <property type="component" value="Unassembled WGS sequence"/>
</dbReference>
<sequence>MTSQLSGNILGPNIAVATGLPPRHKIIVAIDYGTTFSGIIYGLSTVQTGDELKIVPLCSNHKTETRKIPSRIAYARENPSLLKSNRFGFDVGPKLTSCSWTKLLLDKNAVFGEDDDIISKIVIDEGMMHLPPHRDCKGVCEDFLHALYVAFAGHAEIKFGVDAFRMTPIDCWITLPAIWSDEAKHATLDAARKAGFAANPMDEIHTIAEPEAAAIATLKELAAPGTLNAVQRGDNVLICDCGGGTVDITTYTVTSVAPKLTFEELCVGTGQYIHSLGRSIGHLGPLLYKEWHLLRSEAQLNIVIIGGKCGSTYIDRHLHALLSDRFGNAFDSIPYSRKGPGSALMNNWEEIKKCFGLTTENAGTFELGPLYLDLPSSHQYDRDENVIFLSLEDMKSVFDPIVDRVIKLVKKQVDQAKRQRKAKIHRIALVGGMGASKYLYSRLLTWCASNGHIELLCPERPDLAVLRGAGIRALEGLAPRVKYVRRHYGFRISRVFREFIDEEKHAYIDEYSNLKYCAGRAIWCVSKGDVITEGSFHSEGCSSPYSPGKAINSTIELYSCEGDQQPDRMDDPRVKSVGKIPYNFPADFNFGMDSRSRFNQRLDRMVHEFHFQIQVIFGDRGANLKFRLAVGGRVVSDTTIEFPEH</sequence>
<evidence type="ECO:0000256" key="1">
    <source>
        <dbReference type="ARBA" id="ARBA00022741"/>
    </source>
</evidence>
<dbReference type="SUPFAM" id="SSF53067">
    <property type="entry name" value="Actin-like ATPase domain"/>
    <property type="match status" value="2"/>
</dbReference>
<keyword evidence="2" id="KW-0067">ATP-binding</keyword>